<keyword evidence="2" id="KW-0548">Nucleotidyltransferase</keyword>
<dbReference type="Pfam" id="PF00581">
    <property type="entry name" value="Rhodanese"/>
    <property type="match status" value="1"/>
</dbReference>
<dbReference type="RefSeq" id="WP_055681633.1">
    <property type="nucleotide sequence ID" value="NZ_CANMUL010000001.1"/>
</dbReference>
<dbReference type="STRING" id="282197.SAMN04488517_10440"/>
<organism evidence="2 3">
    <name type="scientific">Jannaschia rubra</name>
    <dbReference type="NCBI Taxonomy" id="282197"/>
    <lineage>
        <taxon>Bacteria</taxon>
        <taxon>Pseudomonadati</taxon>
        <taxon>Pseudomonadota</taxon>
        <taxon>Alphaproteobacteria</taxon>
        <taxon>Rhodobacterales</taxon>
        <taxon>Roseobacteraceae</taxon>
        <taxon>Jannaschia</taxon>
    </lineage>
</organism>
<dbReference type="InterPro" id="IPR050229">
    <property type="entry name" value="GlpE_sulfurtransferase"/>
</dbReference>
<dbReference type="SUPFAM" id="SSF52821">
    <property type="entry name" value="Rhodanese/Cell cycle control phosphatase"/>
    <property type="match status" value="1"/>
</dbReference>
<evidence type="ECO:0000313" key="2">
    <source>
        <dbReference type="EMBL" id="CTQ32190.1"/>
    </source>
</evidence>
<dbReference type="PANTHER" id="PTHR43031">
    <property type="entry name" value="FAD-DEPENDENT OXIDOREDUCTASE"/>
    <property type="match status" value="1"/>
</dbReference>
<keyword evidence="3" id="KW-1185">Reference proteome</keyword>
<dbReference type="PROSITE" id="PS50206">
    <property type="entry name" value="RHODANESE_3"/>
    <property type="match status" value="1"/>
</dbReference>
<gene>
    <name evidence="2" type="primary">moeZ_1</name>
    <name evidence="2" type="ORF">JAN5088_00953</name>
</gene>
<dbReference type="Gene3D" id="3.40.250.10">
    <property type="entry name" value="Rhodanese-like domain"/>
    <property type="match status" value="1"/>
</dbReference>
<dbReference type="InterPro" id="IPR036873">
    <property type="entry name" value="Rhodanese-like_dom_sf"/>
</dbReference>
<accession>A0A0M6XLX2</accession>
<protein>
    <submittedName>
        <fullName evidence="2">Putative adenylyltransferase/sulfurtransferase MoeZ</fullName>
    </submittedName>
</protein>
<dbReference type="OrthoDB" id="9807812at2"/>
<reference evidence="2 3" key="1">
    <citation type="submission" date="2015-07" db="EMBL/GenBank/DDBJ databases">
        <authorList>
            <person name="Noorani M."/>
        </authorList>
    </citation>
    <scope>NUCLEOTIDE SEQUENCE [LARGE SCALE GENOMIC DNA]</scope>
    <source>
        <strain evidence="2 3">CECT 5088</strain>
    </source>
</reference>
<dbReference type="InterPro" id="IPR001763">
    <property type="entry name" value="Rhodanese-like_dom"/>
</dbReference>
<dbReference type="AlphaFoldDB" id="A0A0M6XLX2"/>
<feature type="domain" description="Rhodanese" evidence="1">
    <location>
        <begin position="24"/>
        <end position="112"/>
    </location>
</feature>
<dbReference type="SMART" id="SM00450">
    <property type="entry name" value="RHOD"/>
    <property type="match status" value="1"/>
</dbReference>
<evidence type="ECO:0000313" key="3">
    <source>
        <dbReference type="Proteomes" id="UP000048908"/>
    </source>
</evidence>
<dbReference type="Proteomes" id="UP000048908">
    <property type="component" value="Unassembled WGS sequence"/>
</dbReference>
<dbReference type="GO" id="GO:0016779">
    <property type="term" value="F:nucleotidyltransferase activity"/>
    <property type="evidence" value="ECO:0007669"/>
    <property type="project" value="UniProtKB-KW"/>
</dbReference>
<proteinExistence type="predicted"/>
<evidence type="ECO:0000259" key="1">
    <source>
        <dbReference type="PROSITE" id="PS50206"/>
    </source>
</evidence>
<name>A0A0M6XLX2_9RHOB</name>
<keyword evidence="2" id="KW-0808">Transferase</keyword>
<dbReference type="PANTHER" id="PTHR43031:SF16">
    <property type="entry name" value="OXIDOREDUCTASE"/>
    <property type="match status" value="1"/>
</dbReference>
<dbReference type="CDD" id="cd00158">
    <property type="entry name" value="RHOD"/>
    <property type="match status" value="1"/>
</dbReference>
<sequence length="126" mass="13770">MNRDQTEDGTIVTMTPQEVSDAIDRREIVLIDVRTPQEFSFERIPAALLSPMQSFDPAYLPGQADKRIVLHCGSAVRSGKVAEQCLKAGFDEIAHMEGGLAAWKEAGLEYTGTDMGTGAPKAMRKE</sequence>
<dbReference type="EMBL" id="CXPG01000012">
    <property type="protein sequence ID" value="CTQ32190.1"/>
    <property type="molecule type" value="Genomic_DNA"/>
</dbReference>